<dbReference type="PANTHER" id="PTHR33371">
    <property type="entry name" value="INTERMEMBRANE PHOSPHOLIPID TRANSPORT SYSTEM BINDING PROTEIN MLAD-RELATED"/>
    <property type="match status" value="1"/>
</dbReference>
<evidence type="ECO:0000256" key="1">
    <source>
        <dbReference type="SAM" id="Phobius"/>
    </source>
</evidence>
<gene>
    <name evidence="3" type="ORF">LG35_03300</name>
</gene>
<evidence type="ECO:0000313" key="3">
    <source>
        <dbReference type="EMBL" id="KHE42629.1"/>
    </source>
</evidence>
<dbReference type="InterPro" id="IPR052336">
    <property type="entry name" value="MlaD_Phospholipid_Transporter"/>
</dbReference>
<dbReference type="Proteomes" id="UP000030889">
    <property type="component" value="Unassembled WGS sequence"/>
</dbReference>
<evidence type="ECO:0000313" key="4">
    <source>
        <dbReference type="Proteomes" id="UP000030889"/>
    </source>
</evidence>
<dbReference type="Pfam" id="PF02470">
    <property type="entry name" value="MlaD"/>
    <property type="match status" value="1"/>
</dbReference>
<name>A0ABR4YK52_9BACT</name>
<proteinExistence type="predicted"/>
<reference evidence="3 4" key="1">
    <citation type="submission" date="2014-09" db="EMBL/GenBank/DDBJ databases">
        <title>Alistipes sp. 627, sp. nov., a novel member of the family Rikenellaceae isolated from human faeces.</title>
        <authorList>
            <person name="Shkoporov A.N."/>
            <person name="Chaplin A.V."/>
            <person name="Motuzova O.V."/>
            <person name="Kafarskaia L.I."/>
            <person name="Khokhlova E.V."/>
            <person name="Efimov B.A."/>
        </authorList>
    </citation>
    <scope>NUCLEOTIDE SEQUENCE [LARGE SCALE GENOMIC DNA]</scope>
    <source>
        <strain evidence="3 4">627</strain>
    </source>
</reference>
<organism evidence="3 4">
    <name type="scientific">Alistipes inops</name>
    <dbReference type="NCBI Taxonomy" id="1501391"/>
    <lineage>
        <taxon>Bacteria</taxon>
        <taxon>Pseudomonadati</taxon>
        <taxon>Bacteroidota</taxon>
        <taxon>Bacteroidia</taxon>
        <taxon>Bacteroidales</taxon>
        <taxon>Rikenellaceae</taxon>
        <taxon>Alistipes</taxon>
    </lineage>
</organism>
<protein>
    <recommendedName>
        <fullName evidence="2">Mce/MlaD domain-containing protein</fullName>
    </recommendedName>
</protein>
<accession>A0ABR4YK52</accession>
<feature type="domain" description="Mce/MlaD" evidence="2">
    <location>
        <begin position="35"/>
        <end position="110"/>
    </location>
</feature>
<evidence type="ECO:0000259" key="2">
    <source>
        <dbReference type="Pfam" id="PF02470"/>
    </source>
</evidence>
<comment type="caution">
    <text evidence="3">The sequence shown here is derived from an EMBL/GenBank/DDBJ whole genome shotgun (WGS) entry which is preliminary data.</text>
</comment>
<keyword evidence="4" id="KW-1185">Reference proteome</keyword>
<keyword evidence="1" id="KW-0812">Transmembrane</keyword>
<keyword evidence="1" id="KW-1133">Transmembrane helix</keyword>
<sequence>MRKEVKIGIFTVAILALLYWGINFLKGRDLFNRNMTYYAYYDNVSGIQMSSPIIVQGIRVGAVTGIKFRPDLNNTVEVKFDVKSAYRVPDNSVVRLFTNGIMGGKALEIELGDSPNALPDGATIRSESETSFLELAGSELDYFKQKLDQLISSLDLTLTSLNSILVDNSGSIAGTLEGLRRGAEAFGAKGEEIRSIIDDINEVTGALAANSERIDNTMANIENVSGALAEADLSQTVAKLNGAIDELTATLAAVNSTEGSIGLLMNDRALYDSLAEASANLSSLLEDLQNNPKRYVHFSLFGGGKNK</sequence>
<dbReference type="PANTHER" id="PTHR33371:SF4">
    <property type="entry name" value="INTERMEMBRANE PHOSPHOLIPID TRANSPORT SYSTEM BINDING PROTEIN MLAD"/>
    <property type="match status" value="1"/>
</dbReference>
<dbReference type="InterPro" id="IPR003399">
    <property type="entry name" value="Mce/MlaD"/>
</dbReference>
<feature type="transmembrane region" description="Helical" evidence="1">
    <location>
        <begin position="7"/>
        <end position="25"/>
    </location>
</feature>
<dbReference type="EMBL" id="JRGF01000003">
    <property type="protein sequence ID" value="KHE42629.1"/>
    <property type="molecule type" value="Genomic_DNA"/>
</dbReference>
<keyword evidence="1" id="KW-0472">Membrane</keyword>